<accession>A0A423HSB5</accession>
<gene>
    <name evidence="1" type="ORF">BK662_11555</name>
</gene>
<name>A0A423HSB5_9PSED</name>
<evidence type="ECO:0000313" key="1">
    <source>
        <dbReference type="EMBL" id="RON16057.1"/>
    </source>
</evidence>
<organism evidence="1 2">
    <name type="scientific">Pseudomonas frederiksbergensis</name>
    <dbReference type="NCBI Taxonomy" id="104087"/>
    <lineage>
        <taxon>Bacteria</taxon>
        <taxon>Pseudomonadati</taxon>
        <taxon>Pseudomonadota</taxon>
        <taxon>Gammaproteobacteria</taxon>
        <taxon>Pseudomonadales</taxon>
        <taxon>Pseudomonadaceae</taxon>
        <taxon>Pseudomonas</taxon>
    </lineage>
</organism>
<dbReference type="RefSeq" id="WP_123358258.1">
    <property type="nucleotide sequence ID" value="NZ_MOBM01000014.1"/>
</dbReference>
<evidence type="ECO:0000313" key="2">
    <source>
        <dbReference type="Proteomes" id="UP000284002"/>
    </source>
</evidence>
<comment type="caution">
    <text evidence="1">The sequence shown here is derived from an EMBL/GenBank/DDBJ whole genome shotgun (WGS) entry which is preliminary data.</text>
</comment>
<protein>
    <submittedName>
        <fullName evidence="1">Uncharacterized protein</fullName>
    </submittedName>
</protein>
<dbReference type="Proteomes" id="UP000284002">
    <property type="component" value="Unassembled WGS sequence"/>
</dbReference>
<dbReference type="EMBL" id="MOBM01000014">
    <property type="protein sequence ID" value="RON16057.1"/>
    <property type="molecule type" value="Genomic_DNA"/>
</dbReference>
<reference evidence="1 2" key="1">
    <citation type="submission" date="2016-10" db="EMBL/GenBank/DDBJ databases">
        <title>Comparative genome analysis of multiple Pseudomonas spp. focuses on biocontrol and plant growth promoting traits.</title>
        <authorList>
            <person name="Tao X.-Y."/>
            <person name="Taylor C.G."/>
        </authorList>
    </citation>
    <scope>NUCLEOTIDE SEQUENCE [LARGE SCALE GENOMIC DNA]</scope>
    <source>
        <strain evidence="1 2">36C6</strain>
    </source>
</reference>
<sequence>MKKLLITGCNDRNMWYSGLVGKEVPFLREEHDAFMSREPAGFVNFVRKADGRLVEDDVQPVGLLKWSEVQKAISTKGVTNFLGHPVVADPTMPPHQMRLVNRSGYPAVMVYGSAQEWAESRRELGPQDAEPLEWIHPDRAAAMTLLEEDLLRRLGFGQRYKGAIVQK</sequence>
<proteinExistence type="predicted"/>
<dbReference type="AlphaFoldDB" id="A0A423HSB5"/>